<dbReference type="OrthoDB" id="7947478at2"/>
<protein>
    <submittedName>
        <fullName evidence="1">Uncharacterized protein DUF3224</fullName>
    </submittedName>
</protein>
<evidence type="ECO:0000313" key="2">
    <source>
        <dbReference type="Proteomes" id="UP000282084"/>
    </source>
</evidence>
<comment type="caution">
    <text evidence="1">The sequence shown here is derived from an EMBL/GenBank/DDBJ whole genome shotgun (WGS) entry which is preliminary data.</text>
</comment>
<dbReference type="AlphaFoldDB" id="A0A495W4A2"/>
<dbReference type="Proteomes" id="UP000282084">
    <property type="component" value="Unassembled WGS sequence"/>
</dbReference>
<sequence length="139" mass="14613">MSIRVTGTAELTGWDEHTWDGRRYDEVTGPKQTAGGMTAAYLGDLEGSGEMRFVMSYPDDGSCRSTGYEVVTGTLAGRSGTFVLEHVGTFRDGVAEQRFTVVSASGGLAGLTGVGTITWAPGGPGRYAITCRAPWRPAG</sequence>
<dbReference type="InterPro" id="IPR023159">
    <property type="entry name" value="SO1590-like_sf"/>
</dbReference>
<dbReference type="EMBL" id="RBXO01000001">
    <property type="protein sequence ID" value="RKT56541.1"/>
    <property type="molecule type" value="Genomic_DNA"/>
</dbReference>
<accession>A0A495W4A2</accession>
<dbReference type="Pfam" id="PF11528">
    <property type="entry name" value="DUF3224"/>
    <property type="match status" value="1"/>
</dbReference>
<evidence type="ECO:0000313" key="1">
    <source>
        <dbReference type="EMBL" id="RKT56541.1"/>
    </source>
</evidence>
<proteinExistence type="predicted"/>
<dbReference type="RefSeq" id="WP_121008088.1">
    <property type="nucleotide sequence ID" value="NZ_RBXO01000001.1"/>
</dbReference>
<name>A0A495W4A2_9PSEU</name>
<reference evidence="1 2" key="1">
    <citation type="submission" date="2018-10" db="EMBL/GenBank/DDBJ databases">
        <title>Sequencing the genomes of 1000 actinobacteria strains.</title>
        <authorList>
            <person name="Klenk H.-P."/>
        </authorList>
    </citation>
    <scope>NUCLEOTIDE SEQUENCE [LARGE SCALE GENOMIC DNA]</scope>
    <source>
        <strain evidence="1 2">DSM 43800</strain>
    </source>
</reference>
<dbReference type="Gene3D" id="2.40.350.10">
    <property type="entry name" value="SO1590-like"/>
    <property type="match status" value="1"/>
</dbReference>
<dbReference type="SUPFAM" id="SSF159238">
    <property type="entry name" value="SO1590-like"/>
    <property type="match status" value="1"/>
</dbReference>
<keyword evidence="2" id="KW-1185">Reference proteome</keyword>
<organism evidence="1 2">
    <name type="scientific">Saccharothrix australiensis</name>
    <dbReference type="NCBI Taxonomy" id="2072"/>
    <lineage>
        <taxon>Bacteria</taxon>
        <taxon>Bacillati</taxon>
        <taxon>Actinomycetota</taxon>
        <taxon>Actinomycetes</taxon>
        <taxon>Pseudonocardiales</taxon>
        <taxon>Pseudonocardiaceae</taxon>
        <taxon>Saccharothrix</taxon>
    </lineage>
</organism>
<gene>
    <name evidence="1" type="ORF">C8E97_5240</name>
</gene>
<dbReference type="InterPro" id="IPR021607">
    <property type="entry name" value="DUF3224"/>
</dbReference>